<evidence type="ECO:0000256" key="1">
    <source>
        <dbReference type="ARBA" id="ARBA00006484"/>
    </source>
</evidence>
<comment type="similarity">
    <text evidence="1">Belongs to the short-chain dehydrogenases/reductases (SDR) family.</text>
</comment>
<dbReference type="InterPro" id="IPR020904">
    <property type="entry name" value="Sc_DH/Rdtase_CS"/>
</dbReference>
<organism evidence="3 4">
    <name type="scientific">Pseudorhodoplanes sinuspersici</name>
    <dbReference type="NCBI Taxonomy" id="1235591"/>
    <lineage>
        <taxon>Bacteria</taxon>
        <taxon>Pseudomonadati</taxon>
        <taxon>Pseudomonadota</taxon>
        <taxon>Alphaproteobacteria</taxon>
        <taxon>Hyphomicrobiales</taxon>
        <taxon>Pseudorhodoplanes</taxon>
    </lineage>
</organism>
<dbReference type="PROSITE" id="PS00061">
    <property type="entry name" value="ADH_SHORT"/>
    <property type="match status" value="1"/>
</dbReference>
<dbReference type="EMBL" id="CP021112">
    <property type="protein sequence ID" value="ARP97827.1"/>
    <property type="molecule type" value="Genomic_DNA"/>
</dbReference>
<gene>
    <name evidence="3" type="ORF">CAK95_01075</name>
</gene>
<accession>A0A1W6ZKR2</accession>
<dbReference type="PRINTS" id="PR00080">
    <property type="entry name" value="SDRFAMILY"/>
</dbReference>
<dbReference type="PANTHER" id="PTHR24321">
    <property type="entry name" value="DEHYDROGENASES, SHORT CHAIN"/>
    <property type="match status" value="1"/>
</dbReference>
<reference evidence="3 4" key="1">
    <citation type="submission" date="2017-05" db="EMBL/GenBank/DDBJ databases">
        <title>Full genome sequence of Pseudorhodoplanes sinuspersici.</title>
        <authorList>
            <person name="Dastgheib S.M.M."/>
            <person name="Shavandi M."/>
            <person name="Tirandaz H."/>
        </authorList>
    </citation>
    <scope>NUCLEOTIDE SEQUENCE [LARGE SCALE GENOMIC DNA]</scope>
    <source>
        <strain evidence="3 4">RIPI110</strain>
    </source>
</reference>
<dbReference type="SUPFAM" id="SSF51735">
    <property type="entry name" value="NAD(P)-binding Rossmann-fold domains"/>
    <property type="match status" value="1"/>
</dbReference>
<dbReference type="CDD" id="cd05233">
    <property type="entry name" value="SDR_c"/>
    <property type="match status" value="1"/>
</dbReference>
<evidence type="ECO:0008006" key="5">
    <source>
        <dbReference type="Google" id="ProtNLM"/>
    </source>
</evidence>
<dbReference type="Gene3D" id="3.40.50.720">
    <property type="entry name" value="NAD(P)-binding Rossmann-like Domain"/>
    <property type="match status" value="1"/>
</dbReference>
<dbReference type="InterPro" id="IPR036291">
    <property type="entry name" value="NAD(P)-bd_dom_sf"/>
</dbReference>
<dbReference type="FunFam" id="3.40.50.720:FF:000084">
    <property type="entry name" value="Short-chain dehydrogenase reductase"/>
    <property type="match status" value="1"/>
</dbReference>
<dbReference type="PRINTS" id="PR00081">
    <property type="entry name" value="GDHRDH"/>
</dbReference>
<evidence type="ECO:0000313" key="4">
    <source>
        <dbReference type="Proteomes" id="UP000194137"/>
    </source>
</evidence>
<protein>
    <recommendedName>
        <fullName evidence="5">Short-chain dehydrogenase</fullName>
    </recommendedName>
</protein>
<evidence type="ECO:0000256" key="2">
    <source>
        <dbReference type="ARBA" id="ARBA00023002"/>
    </source>
</evidence>
<name>A0A1W6ZKR2_9HYPH</name>
<dbReference type="Pfam" id="PF13561">
    <property type="entry name" value="adh_short_C2"/>
    <property type="match status" value="1"/>
</dbReference>
<dbReference type="AlphaFoldDB" id="A0A1W6ZKR2"/>
<proteinExistence type="inferred from homology"/>
<sequence>MINEAQHVEAFAARCPCGNKSGLSIQQDKIPFTGKNEKQLESFMNFDFSGCVAIVTGGAGGIGTATVDRLLKSGAKVAAFDRDQTRLEQLKAGKGDELSIHQVDVSNLDQIEQAVAAVEKAFGRIDMLISVAGGGTPTTIDSASADDWNRVVGLNLSGPFYGIKAVAPAMRRVGGGSIVTVGSLAAFQMSFNNGVSYTAAKSGVLGLTRHAAFELARDNIRVNAVLPGPIMTPQMDAKIDAKSRADVPRRVPMGRWLSPEEVAAPILFFCSDAARACTGTHVIVDGGLHVGAQYDTETYFAKRKSS</sequence>
<dbReference type="InterPro" id="IPR002347">
    <property type="entry name" value="SDR_fam"/>
</dbReference>
<dbReference type="GO" id="GO:0016491">
    <property type="term" value="F:oxidoreductase activity"/>
    <property type="evidence" value="ECO:0007669"/>
    <property type="project" value="UniProtKB-KW"/>
</dbReference>
<keyword evidence="4" id="KW-1185">Reference proteome</keyword>
<dbReference type="Proteomes" id="UP000194137">
    <property type="component" value="Chromosome"/>
</dbReference>
<keyword evidence="2" id="KW-0560">Oxidoreductase</keyword>
<dbReference type="KEGG" id="psin:CAK95_01075"/>
<dbReference type="PANTHER" id="PTHR24321:SF8">
    <property type="entry name" value="ESTRADIOL 17-BETA-DEHYDROGENASE 8-RELATED"/>
    <property type="match status" value="1"/>
</dbReference>
<dbReference type="STRING" id="1235591.CAK95_01075"/>
<evidence type="ECO:0000313" key="3">
    <source>
        <dbReference type="EMBL" id="ARP97827.1"/>
    </source>
</evidence>